<dbReference type="EMBL" id="JBHTBR010000005">
    <property type="protein sequence ID" value="MFC7292014.1"/>
    <property type="molecule type" value="Genomic_DNA"/>
</dbReference>
<dbReference type="PIRSF" id="PIRSF033239">
    <property type="entry name" value="ExoD"/>
    <property type="match status" value="1"/>
</dbReference>
<keyword evidence="1" id="KW-0812">Transmembrane</keyword>
<keyword evidence="1" id="KW-0472">Membrane</keyword>
<protein>
    <submittedName>
        <fullName evidence="2">Exopolysaccharide biosynthesis protein</fullName>
    </submittedName>
</protein>
<feature type="transmembrane region" description="Helical" evidence="1">
    <location>
        <begin position="52"/>
        <end position="85"/>
    </location>
</feature>
<accession>A0ABW2ILY2</accession>
<dbReference type="PANTHER" id="PTHR41795">
    <property type="entry name" value="EXOPOLYSACCHARIDE SYNTHESIS PROTEIN"/>
    <property type="match status" value="1"/>
</dbReference>
<feature type="transmembrane region" description="Helical" evidence="1">
    <location>
        <begin position="143"/>
        <end position="162"/>
    </location>
</feature>
<evidence type="ECO:0000313" key="3">
    <source>
        <dbReference type="Proteomes" id="UP001596492"/>
    </source>
</evidence>
<reference evidence="3" key="1">
    <citation type="journal article" date="2019" name="Int. J. Syst. Evol. Microbiol.">
        <title>The Global Catalogue of Microorganisms (GCM) 10K type strain sequencing project: providing services to taxonomists for standard genome sequencing and annotation.</title>
        <authorList>
            <consortium name="The Broad Institute Genomics Platform"/>
            <consortium name="The Broad Institute Genome Sequencing Center for Infectious Disease"/>
            <person name="Wu L."/>
            <person name="Ma J."/>
        </authorList>
    </citation>
    <scope>NUCLEOTIDE SEQUENCE [LARGE SCALE GENOMIC DNA]</scope>
    <source>
        <strain evidence="3">CCUG 51308</strain>
    </source>
</reference>
<organism evidence="2 3">
    <name type="scientific">Hirschia litorea</name>
    <dbReference type="NCBI Taxonomy" id="1199156"/>
    <lineage>
        <taxon>Bacteria</taxon>
        <taxon>Pseudomonadati</taxon>
        <taxon>Pseudomonadota</taxon>
        <taxon>Alphaproteobacteria</taxon>
        <taxon>Hyphomonadales</taxon>
        <taxon>Hyphomonadaceae</taxon>
        <taxon>Hirschia</taxon>
    </lineage>
</organism>
<name>A0ABW2ILY2_9PROT</name>
<sequence length="214" mass="22944">MTQPSEDLLTSSSSDEAQHKPSMIEALEKLAADAPEEGITLKELTTALGDQAFGTALFILALPCCIPFLYVVPQIVAVPMALLAFQMVLGRKQPWIPSKYAGRKIKREGLEQTAKGGRKYFGWVEKLSRPRLTFLTSSKLDRLIGLILVVFCLSILTPIPGTNTVPGFAVAMVSFGIMERDGLLTTGGLLLGSTWIAILLAGGTAVIKTLIGLA</sequence>
<comment type="caution">
    <text evidence="2">The sequence shown here is derived from an EMBL/GenBank/DDBJ whole genome shotgun (WGS) entry which is preliminary data.</text>
</comment>
<gene>
    <name evidence="2" type="ORF">ACFQS8_10340</name>
</gene>
<feature type="transmembrane region" description="Helical" evidence="1">
    <location>
        <begin position="182"/>
        <end position="207"/>
    </location>
</feature>
<dbReference type="RefSeq" id="WP_382167257.1">
    <property type="nucleotide sequence ID" value="NZ_JBHTBR010000005.1"/>
</dbReference>
<proteinExistence type="predicted"/>
<keyword evidence="3" id="KW-1185">Reference proteome</keyword>
<dbReference type="PANTHER" id="PTHR41795:SF1">
    <property type="entry name" value="EXOPOLYSACCHARIDE SYNTHESIS PROTEIN"/>
    <property type="match status" value="1"/>
</dbReference>
<evidence type="ECO:0000313" key="2">
    <source>
        <dbReference type="EMBL" id="MFC7292014.1"/>
    </source>
</evidence>
<keyword evidence="1" id="KW-1133">Transmembrane helix</keyword>
<evidence type="ECO:0000256" key="1">
    <source>
        <dbReference type="SAM" id="Phobius"/>
    </source>
</evidence>
<dbReference type="Proteomes" id="UP001596492">
    <property type="component" value="Unassembled WGS sequence"/>
</dbReference>
<dbReference type="InterPro" id="IPR010331">
    <property type="entry name" value="ExoD"/>
</dbReference>
<dbReference type="Pfam" id="PF06055">
    <property type="entry name" value="ExoD"/>
    <property type="match status" value="1"/>
</dbReference>